<gene>
    <name evidence="1" type="ORF">GCM10007063_07650</name>
</gene>
<dbReference type="Proteomes" id="UP000658382">
    <property type="component" value="Unassembled WGS sequence"/>
</dbReference>
<comment type="caution">
    <text evidence="1">The sequence shown here is derived from an EMBL/GenBank/DDBJ whole genome shotgun (WGS) entry which is preliminary data.</text>
</comment>
<evidence type="ECO:0000313" key="2">
    <source>
        <dbReference type="Proteomes" id="UP000658382"/>
    </source>
</evidence>
<dbReference type="RefSeq" id="WP_188631744.1">
    <property type="nucleotide sequence ID" value="NZ_BMNQ01000005.1"/>
</dbReference>
<name>A0A917UVG5_9BACI</name>
<dbReference type="EMBL" id="BMNQ01000005">
    <property type="protein sequence ID" value="GGJ87679.1"/>
    <property type="molecule type" value="Genomic_DNA"/>
</dbReference>
<evidence type="ECO:0000313" key="1">
    <source>
        <dbReference type="EMBL" id="GGJ87679.1"/>
    </source>
</evidence>
<protein>
    <submittedName>
        <fullName evidence="1">Uncharacterized protein</fullName>
    </submittedName>
</protein>
<reference evidence="1" key="1">
    <citation type="journal article" date="2014" name="Int. J. Syst. Evol. Microbiol.">
        <title>Complete genome sequence of Corynebacterium casei LMG S-19264T (=DSM 44701T), isolated from a smear-ripened cheese.</title>
        <authorList>
            <consortium name="US DOE Joint Genome Institute (JGI-PGF)"/>
            <person name="Walter F."/>
            <person name="Albersmeier A."/>
            <person name="Kalinowski J."/>
            <person name="Ruckert C."/>
        </authorList>
    </citation>
    <scope>NUCLEOTIDE SEQUENCE</scope>
    <source>
        <strain evidence="1">JCM 12580</strain>
    </source>
</reference>
<sequence length="45" mass="5403">MVANEIMLEKPTDYNLKIPDYDALWKNMIPRLITHTKYIVLKIRV</sequence>
<reference evidence="1" key="2">
    <citation type="submission" date="2020-09" db="EMBL/GenBank/DDBJ databases">
        <authorList>
            <person name="Sun Q."/>
            <person name="Ohkuma M."/>
        </authorList>
    </citation>
    <scope>NUCLEOTIDE SEQUENCE</scope>
    <source>
        <strain evidence="1">JCM 12580</strain>
    </source>
</reference>
<dbReference type="AlphaFoldDB" id="A0A917UVG5"/>
<proteinExistence type="predicted"/>
<accession>A0A917UVG5</accession>
<keyword evidence="2" id="KW-1185">Reference proteome</keyword>
<organism evidence="1 2">
    <name type="scientific">Lentibacillus kapialis</name>
    <dbReference type="NCBI Taxonomy" id="340214"/>
    <lineage>
        <taxon>Bacteria</taxon>
        <taxon>Bacillati</taxon>
        <taxon>Bacillota</taxon>
        <taxon>Bacilli</taxon>
        <taxon>Bacillales</taxon>
        <taxon>Bacillaceae</taxon>
        <taxon>Lentibacillus</taxon>
    </lineage>
</organism>